<feature type="chain" id="PRO_5045530040" description="Cytochrome c-type biogenesis protein CcmE" evidence="11">
    <location>
        <begin position="22"/>
        <end position="145"/>
    </location>
</feature>
<dbReference type="PANTHER" id="PTHR34128">
    <property type="entry name" value="CYTOCHROME C-TYPE BIOGENESIS PROTEIN CCME HOMOLOG, MITOCHONDRIAL"/>
    <property type="match status" value="1"/>
</dbReference>
<evidence type="ECO:0000256" key="11">
    <source>
        <dbReference type="SAM" id="SignalP"/>
    </source>
</evidence>
<keyword evidence="8 10" id="KW-0408">Iron</keyword>
<dbReference type="Gene3D" id="2.40.50.140">
    <property type="entry name" value="Nucleic acid-binding proteins"/>
    <property type="match status" value="1"/>
</dbReference>
<name>A0ABU6D3F2_9GAMM</name>
<evidence type="ECO:0000313" key="13">
    <source>
        <dbReference type="Proteomes" id="UP001308005"/>
    </source>
</evidence>
<evidence type="ECO:0000256" key="4">
    <source>
        <dbReference type="ARBA" id="ARBA00022723"/>
    </source>
</evidence>
<comment type="subcellular location">
    <subcellularLocation>
        <location evidence="10">Cell membrane</location>
        <topology evidence="10">Single-pass type II membrane protein</topology>
    </subcellularLocation>
    <subcellularLocation>
        <location evidence="1">Membrane</location>
    </subcellularLocation>
</comment>
<dbReference type="NCBIfam" id="NF009729">
    <property type="entry name" value="PRK13254.1-3"/>
    <property type="match status" value="1"/>
</dbReference>
<evidence type="ECO:0000256" key="10">
    <source>
        <dbReference type="HAMAP-Rule" id="MF_01959"/>
    </source>
</evidence>
<evidence type="ECO:0000256" key="9">
    <source>
        <dbReference type="ARBA" id="ARBA00023136"/>
    </source>
</evidence>
<reference evidence="13" key="1">
    <citation type="submission" date="2023-07" db="EMBL/GenBank/DDBJ databases">
        <title>The carbon used by Thiothrix.</title>
        <authorList>
            <person name="Chen L."/>
        </authorList>
    </citation>
    <scope>NUCLEOTIDE SEQUENCE [LARGE SCALE GENOMIC DNA]</scope>
</reference>
<accession>A0ABU6D3F2</accession>
<sequence length="145" mass="15671">MKPRQRRLLFVALAVAGVALAAVMVTRALQSNLTYYYTPTQVANHEAPQGRLFRVGGLVKKGSLTRKDNVGVEFTVTDLHTDLAIHYQGILPDLFKEEGGAVVRGRLDGSGRFVAEEVMAKHDASYVPPEVAATLKQTTPGATPP</sequence>
<comment type="function">
    <text evidence="10">Heme chaperone required for the biogenesis of c-type cytochromes. Transiently binds heme delivered by CcmC and transfers the heme to apo-cytochromes in a process facilitated by CcmF and CcmH.</text>
</comment>
<evidence type="ECO:0000256" key="7">
    <source>
        <dbReference type="ARBA" id="ARBA00022989"/>
    </source>
</evidence>
<comment type="similarity">
    <text evidence="10">Belongs to the CcmE/CycJ family.</text>
</comment>
<keyword evidence="3 10" id="KW-0812">Transmembrane</keyword>
<evidence type="ECO:0000256" key="3">
    <source>
        <dbReference type="ARBA" id="ARBA00022692"/>
    </source>
</evidence>
<dbReference type="NCBIfam" id="NF009727">
    <property type="entry name" value="PRK13254.1-1"/>
    <property type="match status" value="1"/>
</dbReference>
<proteinExistence type="inferred from homology"/>
<feature type="binding site" description="axial binding residue" evidence="10">
    <location>
        <position position="126"/>
    </location>
    <ligand>
        <name>heme</name>
        <dbReference type="ChEBI" id="CHEBI:30413"/>
    </ligand>
    <ligandPart>
        <name>Fe</name>
        <dbReference type="ChEBI" id="CHEBI:18248"/>
    </ligandPart>
</feature>
<dbReference type="Pfam" id="PF03100">
    <property type="entry name" value="CcmE"/>
    <property type="match status" value="1"/>
</dbReference>
<keyword evidence="13" id="KW-1185">Reference proteome</keyword>
<evidence type="ECO:0000256" key="8">
    <source>
        <dbReference type="ARBA" id="ARBA00023004"/>
    </source>
</evidence>
<dbReference type="SUPFAM" id="SSF82093">
    <property type="entry name" value="Heme chaperone CcmE"/>
    <property type="match status" value="1"/>
</dbReference>
<evidence type="ECO:0000313" key="12">
    <source>
        <dbReference type="EMBL" id="MEB4593342.1"/>
    </source>
</evidence>
<dbReference type="InterPro" id="IPR036127">
    <property type="entry name" value="CcmE-like_sf"/>
</dbReference>
<keyword evidence="11" id="KW-0732">Signal</keyword>
<organism evidence="12 13">
    <name type="scientific">Candidatus Thiothrix phosphatis</name>
    <dbReference type="NCBI Taxonomy" id="3112415"/>
    <lineage>
        <taxon>Bacteria</taxon>
        <taxon>Pseudomonadati</taxon>
        <taxon>Pseudomonadota</taxon>
        <taxon>Gammaproteobacteria</taxon>
        <taxon>Thiotrichales</taxon>
        <taxon>Thiotrichaceae</taxon>
        <taxon>Thiothrix</taxon>
    </lineage>
</organism>
<keyword evidence="2 10" id="KW-0349">Heme</keyword>
<dbReference type="HAMAP" id="MF_01959">
    <property type="entry name" value="CcmE"/>
    <property type="match status" value="1"/>
</dbReference>
<comment type="caution">
    <text evidence="12">The sequence shown here is derived from an EMBL/GenBank/DDBJ whole genome shotgun (WGS) entry which is preliminary data.</text>
</comment>
<keyword evidence="7 10" id="KW-1133">Transmembrane helix</keyword>
<feature type="topological domain" description="Cytoplasmic" evidence="10">
    <location>
        <begin position="1"/>
        <end position="7"/>
    </location>
</feature>
<keyword evidence="4 10" id="KW-0479">Metal-binding</keyword>
<keyword evidence="10" id="KW-1003">Cell membrane</keyword>
<dbReference type="InterPro" id="IPR012340">
    <property type="entry name" value="NA-bd_OB-fold"/>
</dbReference>
<gene>
    <name evidence="10 12" type="primary">ccmE</name>
    <name evidence="10" type="synonym">cycJ</name>
    <name evidence="12" type="ORF">VSS37_20360</name>
</gene>
<keyword evidence="5 10" id="KW-0201">Cytochrome c-type biogenesis</keyword>
<dbReference type="RefSeq" id="WP_324698185.1">
    <property type="nucleotide sequence ID" value="NZ_JAYMYJ010000155.1"/>
</dbReference>
<evidence type="ECO:0000256" key="5">
    <source>
        <dbReference type="ARBA" id="ARBA00022748"/>
    </source>
</evidence>
<feature type="topological domain" description="Extracellular" evidence="10">
    <location>
        <begin position="29"/>
        <end position="145"/>
    </location>
</feature>
<dbReference type="PANTHER" id="PTHR34128:SF2">
    <property type="entry name" value="CYTOCHROME C-TYPE BIOGENESIS PROTEIN CCME HOMOLOG, MITOCHONDRIAL"/>
    <property type="match status" value="1"/>
</dbReference>
<dbReference type="InterPro" id="IPR004329">
    <property type="entry name" value="CcmE"/>
</dbReference>
<evidence type="ECO:0000256" key="6">
    <source>
        <dbReference type="ARBA" id="ARBA00022968"/>
    </source>
</evidence>
<evidence type="ECO:0000256" key="2">
    <source>
        <dbReference type="ARBA" id="ARBA00022617"/>
    </source>
</evidence>
<feature type="signal peptide" evidence="11">
    <location>
        <begin position="1"/>
        <end position="21"/>
    </location>
</feature>
<protein>
    <recommendedName>
        <fullName evidence="10">Cytochrome c-type biogenesis protein CcmE</fullName>
    </recommendedName>
    <alternativeName>
        <fullName evidence="10">Cytochrome c maturation protein E</fullName>
    </alternativeName>
    <alternativeName>
        <fullName evidence="10">Heme chaperone CcmE</fullName>
    </alternativeName>
</protein>
<dbReference type="EMBL" id="JAYMYJ010000155">
    <property type="protein sequence ID" value="MEB4593342.1"/>
    <property type="molecule type" value="Genomic_DNA"/>
</dbReference>
<dbReference type="NCBIfam" id="NF009731">
    <property type="entry name" value="PRK13254.1-5"/>
    <property type="match status" value="1"/>
</dbReference>
<feature type="binding site" description="covalent" evidence="10">
    <location>
        <position position="122"/>
    </location>
    <ligand>
        <name>heme</name>
        <dbReference type="ChEBI" id="CHEBI:30413"/>
    </ligand>
</feature>
<evidence type="ECO:0000256" key="1">
    <source>
        <dbReference type="ARBA" id="ARBA00004370"/>
    </source>
</evidence>
<keyword evidence="9 10" id="KW-0472">Membrane</keyword>
<dbReference type="Proteomes" id="UP001308005">
    <property type="component" value="Unassembled WGS sequence"/>
</dbReference>
<keyword evidence="6 10" id="KW-0735">Signal-anchor</keyword>